<evidence type="ECO:0000313" key="14">
    <source>
        <dbReference type="Proteomes" id="UP000541810"/>
    </source>
</evidence>
<keyword evidence="10 11" id="KW-0030">Aminoacyl-tRNA synthetase</keyword>
<keyword evidence="7 11" id="KW-0067">ATP-binding</keyword>
<dbReference type="AlphaFoldDB" id="A0A7X0LIM3"/>
<comment type="cofactor">
    <cofactor evidence="11">
        <name>Zn(2+)</name>
        <dbReference type="ChEBI" id="CHEBI:29105"/>
    </cofactor>
    <text evidence="11">Binds 1 zinc ion per subunit.</text>
</comment>
<dbReference type="SUPFAM" id="SSF55681">
    <property type="entry name" value="Class II aaRS and biotin synthetases"/>
    <property type="match status" value="1"/>
</dbReference>
<dbReference type="InterPro" id="IPR003156">
    <property type="entry name" value="DHHA1_dom"/>
</dbReference>
<dbReference type="SUPFAM" id="SSF50447">
    <property type="entry name" value="Translation proteins"/>
    <property type="match status" value="1"/>
</dbReference>
<dbReference type="Pfam" id="PF07973">
    <property type="entry name" value="tRNA_SAD"/>
    <property type="match status" value="1"/>
</dbReference>
<comment type="function">
    <text evidence="11">Catalyzes the attachment of alanine to tRNA(Ala) in a two-step reaction: alanine is first activated by ATP to form Ala-AMP and then transferred to the acceptor end of tRNA(Ala). Also edits incorrectly charged Ser-tRNA(Ala) and Gly-tRNA(Ala) via its editing domain.</text>
</comment>
<comment type="subcellular location">
    <subcellularLocation>
        <location evidence="11">Cytoplasm</location>
    </subcellularLocation>
</comment>
<dbReference type="PRINTS" id="PR00980">
    <property type="entry name" value="TRNASYNTHALA"/>
</dbReference>
<dbReference type="CDD" id="cd00673">
    <property type="entry name" value="AlaRS_core"/>
    <property type="match status" value="1"/>
</dbReference>
<dbReference type="FunFam" id="3.10.310.40:FF:000001">
    <property type="entry name" value="Alanine--tRNA ligase"/>
    <property type="match status" value="1"/>
</dbReference>
<dbReference type="InterPro" id="IPR018162">
    <property type="entry name" value="Ala-tRNA-ligase_IIc_anticod-bd"/>
</dbReference>
<keyword evidence="4 11" id="KW-0479">Metal-binding</keyword>
<comment type="similarity">
    <text evidence="1 11">Belongs to the class-II aminoacyl-tRNA synthetase family.</text>
</comment>
<feature type="domain" description="Alanyl-transfer RNA synthetases family profile" evidence="12">
    <location>
        <begin position="8"/>
        <end position="757"/>
    </location>
</feature>
<organism evidence="13 14">
    <name type="scientific">Algisphaera agarilytica</name>
    <dbReference type="NCBI Taxonomy" id="1385975"/>
    <lineage>
        <taxon>Bacteria</taxon>
        <taxon>Pseudomonadati</taxon>
        <taxon>Planctomycetota</taxon>
        <taxon>Phycisphaerae</taxon>
        <taxon>Phycisphaerales</taxon>
        <taxon>Phycisphaeraceae</taxon>
        <taxon>Algisphaera</taxon>
    </lineage>
</organism>
<dbReference type="Proteomes" id="UP000541810">
    <property type="component" value="Unassembled WGS sequence"/>
</dbReference>
<dbReference type="InterPro" id="IPR018165">
    <property type="entry name" value="Ala-tRNA-synth_IIc_core"/>
</dbReference>
<dbReference type="Gene3D" id="3.30.980.10">
    <property type="entry name" value="Threonyl-trna Synthetase, Chain A, domain 2"/>
    <property type="match status" value="1"/>
</dbReference>
<dbReference type="EC" id="6.1.1.7" evidence="11"/>
<dbReference type="Gene3D" id="2.40.30.130">
    <property type="match status" value="1"/>
</dbReference>
<evidence type="ECO:0000256" key="7">
    <source>
        <dbReference type="ARBA" id="ARBA00022840"/>
    </source>
</evidence>
<evidence type="ECO:0000256" key="4">
    <source>
        <dbReference type="ARBA" id="ARBA00022723"/>
    </source>
</evidence>
<keyword evidence="3 11" id="KW-0436">Ligase</keyword>
<dbReference type="GO" id="GO:0000049">
    <property type="term" value="F:tRNA binding"/>
    <property type="evidence" value="ECO:0007669"/>
    <property type="project" value="UniProtKB-KW"/>
</dbReference>
<dbReference type="SUPFAM" id="SSF55186">
    <property type="entry name" value="ThrRS/AlaRS common domain"/>
    <property type="match status" value="1"/>
</dbReference>
<dbReference type="InterPro" id="IPR012947">
    <property type="entry name" value="tRNA_SAD"/>
</dbReference>
<dbReference type="EMBL" id="JACHGY010000001">
    <property type="protein sequence ID" value="MBB6428370.1"/>
    <property type="molecule type" value="Genomic_DNA"/>
</dbReference>
<dbReference type="SMART" id="SM00863">
    <property type="entry name" value="tRNA_SAD"/>
    <property type="match status" value="1"/>
</dbReference>
<dbReference type="InterPro" id="IPR018163">
    <property type="entry name" value="Thr/Ala-tRNA-synth_IIc_edit"/>
</dbReference>
<sequence length="947" mass="101514">MPNPAPGNSANQIRQQFIDFFVQKAGHAAVPSSPVVPHDDPTLLFTNAGMNQFKDVFLGTGSRDYTRAVDTQKCIRAGGKHNDLDDVGKDSYHHTFFEMLGNWSFGDYFKQEAIDWAWELLTSEEWWGLDPERLHATYFEGDASEGLDPDLEARDMWLKHLPADHVHPGNKKDNFWEMGDTGPCGPCSELHYDRSPDKSGGSLVNADGQDTVVEIWNLVFIQFNRQQSGGLVPLPAKHVDTGMGFERIVRVLQGKTSNYDTDVFTPIFAAIQKVTGAKPYDGGEDTLSNPIDTAYRVIADHIRALTFALSDGAHCGNKGRDAVLRTILRRAVRFGHQTLGVTEPFFYKLVPAVVELMGDVFPEIGPAAEAVAKELEEEEIAFRATLERGIVIFDKALEGLSSGQTLDGETAFDMEATYGFPFSLTQVMADERGLTVDQAGYDQAKAKHAEISKGEGGGADAKASLVELVQQNDLPKTDFTGYGQTEAMGVETSVHVFRVGTNCGLYKVAEQVEAGKPCAVVLGQTPFYAEAGGQVGDTGSLQFTNGARVKVTDTVKVGDVTFHLGEVLAGTLQGGATSVALAVDAKRRALTQNNHTTTHVMNRALRDHVNDEANQKGSLVDDEKLRFDFSHGNALSPEEIAAVEKQVNDDIAKDLPVYAQVVPQEDALKINGLRAVFGEKYPPMVRVVSIGVPVNDLISDPDNADWPGYSIEFCGGTHLAKTGDAEGFCIVSQESVSKGVRRVTALTGPAAHKAVATGQQLASRVEMLKDAPVESLAQQIETITKSAEAATLPLSATHAIRLGLGELGEKVKAYQKQQGNQAEQGVVAAAQAIAEEHSGGVIVAEVPGADGKTLRSAMDVVRKKHGESALFLATADAESGKVAMIASVPKPMIEGGFKAGDWIKHVAPIVGGGGGGRPDMAQAGGKDPAKLPDALEAAKQFANEKTA</sequence>
<dbReference type="GO" id="GO:0005524">
    <property type="term" value="F:ATP binding"/>
    <property type="evidence" value="ECO:0007669"/>
    <property type="project" value="UniProtKB-UniRule"/>
</dbReference>
<evidence type="ECO:0000256" key="8">
    <source>
        <dbReference type="ARBA" id="ARBA00022884"/>
    </source>
</evidence>
<dbReference type="PROSITE" id="PS50860">
    <property type="entry name" value="AA_TRNA_LIGASE_II_ALA"/>
    <property type="match status" value="1"/>
</dbReference>
<evidence type="ECO:0000313" key="13">
    <source>
        <dbReference type="EMBL" id="MBB6428370.1"/>
    </source>
</evidence>
<dbReference type="InterPro" id="IPR002318">
    <property type="entry name" value="Ala-tRNA-lgiase_IIc"/>
</dbReference>
<dbReference type="FunFam" id="3.30.980.10:FF:000004">
    <property type="entry name" value="Alanine--tRNA ligase, cytoplasmic"/>
    <property type="match status" value="1"/>
</dbReference>
<dbReference type="SUPFAM" id="SSF101353">
    <property type="entry name" value="Putative anticodon-binding domain of alanyl-tRNA synthetase (AlaRS)"/>
    <property type="match status" value="1"/>
</dbReference>
<keyword evidence="14" id="KW-1185">Reference proteome</keyword>
<protein>
    <recommendedName>
        <fullName evidence="11">Alanine--tRNA ligase</fullName>
        <ecNumber evidence="11">6.1.1.7</ecNumber>
    </recommendedName>
    <alternativeName>
        <fullName evidence="11">Alanyl-tRNA synthetase</fullName>
        <shortName evidence="11">AlaRS</shortName>
    </alternativeName>
</protein>
<feature type="binding site" evidence="11">
    <location>
        <position position="595"/>
    </location>
    <ligand>
        <name>Zn(2+)</name>
        <dbReference type="ChEBI" id="CHEBI:29105"/>
    </ligand>
</feature>
<evidence type="ECO:0000256" key="6">
    <source>
        <dbReference type="ARBA" id="ARBA00022833"/>
    </source>
</evidence>
<feature type="binding site" evidence="11">
    <location>
        <position position="599"/>
    </location>
    <ligand>
        <name>Zn(2+)</name>
        <dbReference type="ChEBI" id="CHEBI:29105"/>
    </ligand>
</feature>
<keyword evidence="9 11" id="KW-0648">Protein biosynthesis</keyword>
<proteinExistence type="inferred from homology"/>
<keyword evidence="8 11" id="KW-0694">RNA-binding</keyword>
<dbReference type="FunFam" id="3.30.930.10:FF:000011">
    <property type="entry name" value="Alanine--tRNA ligase, cytoplasmic"/>
    <property type="match status" value="1"/>
</dbReference>
<feature type="binding site" evidence="11">
    <location>
        <position position="718"/>
    </location>
    <ligand>
        <name>Zn(2+)</name>
        <dbReference type="ChEBI" id="CHEBI:29105"/>
    </ligand>
</feature>
<keyword evidence="5 11" id="KW-0547">Nucleotide-binding</keyword>
<dbReference type="InterPro" id="IPR009000">
    <property type="entry name" value="Transl_B-barrel_sf"/>
</dbReference>
<keyword evidence="6 11" id="KW-0862">Zinc</keyword>
<comment type="domain">
    <text evidence="11">Consists of three domains; the N-terminal catalytic domain, the editing domain and the C-terminal C-Ala domain. The editing domain removes incorrectly charged amino acids, while the C-Ala domain, along with tRNA(Ala), serves as a bridge to cooperatively bring together the editing and aminoacylation centers thus stimulating deacylation of misacylated tRNAs.</text>
</comment>
<dbReference type="GO" id="GO:0008270">
    <property type="term" value="F:zinc ion binding"/>
    <property type="evidence" value="ECO:0007669"/>
    <property type="project" value="UniProtKB-UniRule"/>
</dbReference>
<name>A0A7X0LIM3_9BACT</name>
<dbReference type="GO" id="GO:0004813">
    <property type="term" value="F:alanine-tRNA ligase activity"/>
    <property type="evidence" value="ECO:0007669"/>
    <property type="project" value="UniProtKB-UniRule"/>
</dbReference>
<comment type="caution">
    <text evidence="13">The sequence shown here is derived from an EMBL/GenBank/DDBJ whole genome shotgun (WGS) entry which is preliminary data.</text>
</comment>
<accession>A0A7X0LIM3</accession>
<dbReference type="PANTHER" id="PTHR11777">
    <property type="entry name" value="ALANYL-TRNA SYNTHETASE"/>
    <property type="match status" value="1"/>
</dbReference>
<dbReference type="PANTHER" id="PTHR11777:SF9">
    <property type="entry name" value="ALANINE--TRNA LIGASE, CYTOPLASMIC"/>
    <property type="match status" value="1"/>
</dbReference>
<dbReference type="InterPro" id="IPR050058">
    <property type="entry name" value="Ala-tRNA_ligase"/>
</dbReference>
<evidence type="ECO:0000259" key="12">
    <source>
        <dbReference type="PROSITE" id="PS50860"/>
    </source>
</evidence>
<keyword evidence="11" id="KW-0963">Cytoplasm</keyword>
<gene>
    <name evidence="11" type="primary">alaS</name>
    <name evidence="13" type="ORF">HNQ40_000176</name>
</gene>
<dbReference type="Pfam" id="PF01411">
    <property type="entry name" value="tRNA-synt_2c"/>
    <property type="match status" value="1"/>
</dbReference>
<evidence type="ECO:0000256" key="11">
    <source>
        <dbReference type="HAMAP-Rule" id="MF_00036"/>
    </source>
</evidence>
<dbReference type="GO" id="GO:0005737">
    <property type="term" value="C:cytoplasm"/>
    <property type="evidence" value="ECO:0007669"/>
    <property type="project" value="UniProtKB-SubCell"/>
</dbReference>
<feature type="binding site" evidence="11">
    <location>
        <position position="714"/>
    </location>
    <ligand>
        <name>Zn(2+)</name>
        <dbReference type="ChEBI" id="CHEBI:29105"/>
    </ligand>
</feature>
<dbReference type="HAMAP" id="MF_00036_B">
    <property type="entry name" value="Ala_tRNA_synth_B"/>
    <property type="match status" value="1"/>
</dbReference>
<dbReference type="GO" id="GO:0002161">
    <property type="term" value="F:aminoacyl-tRNA deacylase activity"/>
    <property type="evidence" value="ECO:0007669"/>
    <property type="project" value="TreeGrafter"/>
</dbReference>
<evidence type="ECO:0000256" key="5">
    <source>
        <dbReference type="ARBA" id="ARBA00022741"/>
    </source>
</evidence>
<dbReference type="Gene3D" id="3.30.930.10">
    <property type="entry name" value="Bira Bifunctional Protein, Domain 2"/>
    <property type="match status" value="1"/>
</dbReference>
<evidence type="ECO:0000256" key="3">
    <source>
        <dbReference type="ARBA" id="ARBA00022598"/>
    </source>
</evidence>
<evidence type="ECO:0000256" key="10">
    <source>
        <dbReference type="ARBA" id="ARBA00023146"/>
    </source>
</evidence>
<dbReference type="GO" id="GO:0006419">
    <property type="term" value="P:alanyl-tRNA aminoacylation"/>
    <property type="evidence" value="ECO:0007669"/>
    <property type="project" value="UniProtKB-UniRule"/>
</dbReference>
<dbReference type="InterPro" id="IPR045864">
    <property type="entry name" value="aa-tRNA-synth_II/BPL/LPL"/>
</dbReference>
<comment type="catalytic activity">
    <reaction evidence="11">
        <text>tRNA(Ala) + L-alanine + ATP = L-alanyl-tRNA(Ala) + AMP + diphosphate</text>
        <dbReference type="Rhea" id="RHEA:12540"/>
        <dbReference type="Rhea" id="RHEA-COMP:9657"/>
        <dbReference type="Rhea" id="RHEA-COMP:9923"/>
        <dbReference type="ChEBI" id="CHEBI:30616"/>
        <dbReference type="ChEBI" id="CHEBI:33019"/>
        <dbReference type="ChEBI" id="CHEBI:57972"/>
        <dbReference type="ChEBI" id="CHEBI:78442"/>
        <dbReference type="ChEBI" id="CHEBI:78497"/>
        <dbReference type="ChEBI" id="CHEBI:456215"/>
        <dbReference type="EC" id="6.1.1.7"/>
    </reaction>
</comment>
<evidence type="ECO:0000256" key="9">
    <source>
        <dbReference type="ARBA" id="ARBA00022917"/>
    </source>
</evidence>
<evidence type="ECO:0000256" key="1">
    <source>
        <dbReference type="ARBA" id="ARBA00008226"/>
    </source>
</evidence>
<dbReference type="Pfam" id="PF02272">
    <property type="entry name" value="DHHA1"/>
    <property type="match status" value="1"/>
</dbReference>
<evidence type="ECO:0000256" key="2">
    <source>
        <dbReference type="ARBA" id="ARBA00022555"/>
    </source>
</evidence>
<dbReference type="NCBIfam" id="TIGR00344">
    <property type="entry name" value="alaS"/>
    <property type="match status" value="1"/>
</dbReference>
<reference evidence="13 14" key="1">
    <citation type="submission" date="2020-08" db="EMBL/GenBank/DDBJ databases">
        <title>Genomic Encyclopedia of Type Strains, Phase IV (KMG-IV): sequencing the most valuable type-strain genomes for metagenomic binning, comparative biology and taxonomic classification.</title>
        <authorList>
            <person name="Goeker M."/>
        </authorList>
    </citation>
    <scope>NUCLEOTIDE SEQUENCE [LARGE SCALE GENOMIC DNA]</scope>
    <source>
        <strain evidence="13 14">DSM 103725</strain>
    </source>
</reference>
<dbReference type="InterPro" id="IPR023033">
    <property type="entry name" value="Ala_tRNA_ligase_euk/bac"/>
</dbReference>
<dbReference type="InterPro" id="IPR018164">
    <property type="entry name" value="Ala-tRNA-synth_IIc_N"/>
</dbReference>
<dbReference type="Gene3D" id="3.10.310.40">
    <property type="match status" value="1"/>
</dbReference>
<keyword evidence="2 11" id="KW-0820">tRNA-binding</keyword>